<keyword evidence="12" id="KW-1185">Reference proteome</keyword>
<keyword evidence="6 10" id="KW-0479">Metal-binding</keyword>
<comment type="catalytic activity">
    <reaction evidence="1 10">
        <text>2-phosphoglycolate + H2O = glycolate + phosphate</text>
        <dbReference type="Rhea" id="RHEA:14369"/>
        <dbReference type="ChEBI" id="CHEBI:15377"/>
        <dbReference type="ChEBI" id="CHEBI:29805"/>
        <dbReference type="ChEBI" id="CHEBI:43474"/>
        <dbReference type="ChEBI" id="CHEBI:58033"/>
        <dbReference type="EC" id="3.1.3.18"/>
    </reaction>
</comment>
<dbReference type="NCBIfam" id="TIGR01509">
    <property type="entry name" value="HAD-SF-IA-v3"/>
    <property type="match status" value="1"/>
</dbReference>
<dbReference type="EC" id="3.1.3.18" evidence="5 10"/>
<keyword evidence="8 10" id="KW-0460">Magnesium</keyword>
<dbReference type="CDD" id="cd16417">
    <property type="entry name" value="HAD_PGPase"/>
    <property type="match status" value="1"/>
</dbReference>
<evidence type="ECO:0000256" key="10">
    <source>
        <dbReference type="HAMAP-Rule" id="MF_00495"/>
    </source>
</evidence>
<dbReference type="Pfam" id="PF00702">
    <property type="entry name" value="Hydrolase"/>
    <property type="match status" value="1"/>
</dbReference>
<dbReference type="InterPro" id="IPR050155">
    <property type="entry name" value="HAD-like_hydrolase_sf"/>
</dbReference>
<dbReference type="SUPFAM" id="SSF56784">
    <property type="entry name" value="HAD-like"/>
    <property type="match status" value="1"/>
</dbReference>
<dbReference type="InterPro" id="IPR037512">
    <property type="entry name" value="PGPase_prok"/>
</dbReference>
<dbReference type="PANTHER" id="PTHR43434">
    <property type="entry name" value="PHOSPHOGLYCOLATE PHOSPHATASE"/>
    <property type="match status" value="1"/>
</dbReference>
<dbReference type="InterPro" id="IPR023214">
    <property type="entry name" value="HAD_sf"/>
</dbReference>
<evidence type="ECO:0000256" key="5">
    <source>
        <dbReference type="ARBA" id="ARBA00013078"/>
    </source>
</evidence>
<comment type="pathway">
    <text evidence="3 10">Organic acid metabolism; glycolate biosynthesis; glycolate from 2-phosphoglycolate: step 1/1.</text>
</comment>
<dbReference type="InterPro" id="IPR023198">
    <property type="entry name" value="PGP-like_dom2"/>
</dbReference>
<dbReference type="NCBIfam" id="TIGR01549">
    <property type="entry name" value="HAD-SF-IA-v1"/>
    <property type="match status" value="1"/>
</dbReference>
<dbReference type="Gene3D" id="3.40.50.1000">
    <property type="entry name" value="HAD superfamily/HAD-like"/>
    <property type="match status" value="1"/>
</dbReference>
<evidence type="ECO:0000256" key="3">
    <source>
        <dbReference type="ARBA" id="ARBA00004818"/>
    </source>
</evidence>
<dbReference type="PANTHER" id="PTHR43434:SF1">
    <property type="entry name" value="PHOSPHOGLYCOLATE PHOSPHATASE"/>
    <property type="match status" value="1"/>
</dbReference>
<feature type="binding site" evidence="10">
    <location>
        <position position="204"/>
    </location>
    <ligand>
        <name>Mg(2+)</name>
        <dbReference type="ChEBI" id="CHEBI:18420"/>
    </ligand>
</feature>
<dbReference type="PRINTS" id="PR00413">
    <property type="entry name" value="HADHALOGNASE"/>
</dbReference>
<dbReference type="HAMAP" id="MF_00495">
    <property type="entry name" value="GPH_hydrolase_bact"/>
    <property type="match status" value="1"/>
</dbReference>
<evidence type="ECO:0000256" key="1">
    <source>
        <dbReference type="ARBA" id="ARBA00000830"/>
    </source>
</evidence>
<dbReference type="SFLD" id="SFLDS00003">
    <property type="entry name" value="Haloacid_Dehalogenase"/>
    <property type="match status" value="1"/>
</dbReference>
<evidence type="ECO:0000256" key="9">
    <source>
        <dbReference type="ARBA" id="ARBA00023277"/>
    </source>
</evidence>
<organism evidence="11 12">
    <name type="scientific">Stenotrophomonas mori</name>
    <dbReference type="NCBI Taxonomy" id="2871096"/>
    <lineage>
        <taxon>Bacteria</taxon>
        <taxon>Pseudomonadati</taxon>
        <taxon>Pseudomonadota</taxon>
        <taxon>Gammaproteobacteria</taxon>
        <taxon>Lysobacterales</taxon>
        <taxon>Lysobacteraceae</taxon>
        <taxon>Stenotrophomonas</taxon>
    </lineage>
</organism>
<keyword evidence="7 10" id="KW-0378">Hydrolase</keyword>
<comment type="caution">
    <text evidence="11">The sequence shown here is derived from an EMBL/GenBank/DDBJ whole genome shotgun (WGS) entry which is preliminary data.</text>
</comment>
<gene>
    <name evidence="11" type="primary">gph</name>
    <name evidence="11" type="ORF">K5L01_09950</name>
</gene>
<comment type="cofactor">
    <cofactor evidence="2 10">
        <name>Mg(2+)</name>
        <dbReference type="ChEBI" id="CHEBI:18420"/>
    </cofactor>
</comment>
<feature type="active site" description="Nucleophile" evidence="10">
    <location>
        <position position="45"/>
    </location>
</feature>
<dbReference type="InterPro" id="IPR006439">
    <property type="entry name" value="HAD-SF_hydro_IA"/>
</dbReference>
<dbReference type="GO" id="GO:0008967">
    <property type="term" value="F:phosphoglycolate phosphatase activity"/>
    <property type="evidence" value="ECO:0007669"/>
    <property type="project" value="UniProtKB-EC"/>
</dbReference>
<comment type="function">
    <text evidence="10">Specifically catalyzes the dephosphorylation of 2-phosphoglycolate. Is involved in the dissimilation of the intracellular 2-phosphoglycolate formed during the DNA repair of 3'-phosphoglycolate ends, a major class of DNA lesions induced by oxidative stress.</text>
</comment>
<name>A0ABT0SI90_9GAMM</name>
<evidence type="ECO:0000313" key="11">
    <source>
        <dbReference type="EMBL" id="MCL7714967.1"/>
    </source>
</evidence>
<comment type="similarity">
    <text evidence="4 10">Belongs to the HAD-like hydrolase superfamily. CbbY/CbbZ/Gph/YieH family.</text>
</comment>
<evidence type="ECO:0000256" key="7">
    <source>
        <dbReference type="ARBA" id="ARBA00022801"/>
    </source>
</evidence>
<evidence type="ECO:0000256" key="2">
    <source>
        <dbReference type="ARBA" id="ARBA00001946"/>
    </source>
</evidence>
<dbReference type="SFLD" id="SFLDG01129">
    <property type="entry name" value="C1.5:_HAD__Beta-PGM__Phosphata"/>
    <property type="match status" value="1"/>
</dbReference>
<proteinExistence type="inferred from homology"/>
<protein>
    <recommendedName>
        <fullName evidence="5 10">Phosphoglycolate phosphatase</fullName>
        <shortName evidence="10">PGP</shortName>
        <shortName evidence="10">PGPase</shortName>
        <ecNumber evidence="5 10">3.1.3.18</ecNumber>
    </recommendedName>
</protein>
<evidence type="ECO:0000313" key="12">
    <source>
        <dbReference type="Proteomes" id="UP001431235"/>
    </source>
</evidence>
<keyword evidence="9 10" id="KW-0119">Carbohydrate metabolism</keyword>
<feature type="binding site" evidence="10">
    <location>
        <position position="45"/>
    </location>
    <ligand>
        <name>Mg(2+)</name>
        <dbReference type="ChEBI" id="CHEBI:18420"/>
    </ligand>
</feature>
<feature type="binding site" evidence="10">
    <location>
        <position position="47"/>
    </location>
    <ligand>
        <name>Mg(2+)</name>
        <dbReference type="ChEBI" id="CHEBI:18420"/>
    </ligand>
</feature>
<dbReference type="Gene3D" id="1.10.150.240">
    <property type="entry name" value="Putative phosphatase, domain 2"/>
    <property type="match status" value="1"/>
</dbReference>
<dbReference type="Proteomes" id="UP001431235">
    <property type="component" value="Unassembled WGS sequence"/>
</dbReference>
<evidence type="ECO:0000256" key="6">
    <source>
        <dbReference type="ARBA" id="ARBA00022723"/>
    </source>
</evidence>
<reference evidence="11 12" key="1">
    <citation type="submission" date="2021-08" db="EMBL/GenBank/DDBJ databases">
        <title>Novel members of of the genus Stenotrophomonas from differernt environment.</title>
        <authorList>
            <person name="Deng Y."/>
        </authorList>
    </citation>
    <scope>NUCLEOTIDE SEQUENCE [LARGE SCALE GENOMIC DNA]</scope>
    <source>
        <strain evidence="11 12">CPCC 101365</strain>
    </source>
</reference>
<evidence type="ECO:0000256" key="8">
    <source>
        <dbReference type="ARBA" id="ARBA00022842"/>
    </source>
</evidence>
<dbReference type="SFLD" id="SFLDG01135">
    <property type="entry name" value="C1.5.6:_HAD__Beta-PGM__Phospha"/>
    <property type="match status" value="1"/>
</dbReference>
<dbReference type="EMBL" id="JAIKTS010000003">
    <property type="protein sequence ID" value="MCL7714967.1"/>
    <property type="molecule type" value="Genomic_DNA"/>
</dbReference>
<dbReference type="InterPro" id="IPR036412">
    <property type="entry name" value="HAD-like_sf"/>
</dbReference>
<dbReference type="NCBIfam" id="TIGR01449">
    <property type="entry name" value="PGP_bact"/>
    <property type="match status" value="1"/>
</dbReference>
<accession>A0ABT0SI90</accession>
<sequence>MPCCRATCSAACRRTEPGPARAPRYTSPISRQGGRHVGAAAVIFDLDGTLVDSAEDIAEAVNRTLDALSLPRVSDTTVRGWIGEGVRRLVATALAHAGSERGLDATMPLFMRHYHDCLLRSPRLYDGVADALQRLQRRGVPMAICTNKPSALVPPLLDHLGIAAGFTHIVGGDTLPQRKPAPEPLLHAAHLLNQAPADCLMVGDSATDLGAANAAGMPIVLVGYGYPRDLDLASAGALAVIDDLRQLDAWT</sequence>
<evidence type="ECO:0000256" key="4">
    <source>
        <dbReference type="ARBA" id="ARBA00006171"/>
    </source>
</evidence>